<keyword evidence="2" id="KW-1185">Reference proteome</keyword>
<dbReference type="AlphaFoldDB" id="A0A914DXR4"/>
<name>A0A914DXR4_9BILA</name>
<dbReference type="Proteomes" id="UP000887540">
    <property type="component" value="Unplaced"/>
</dbReference>
<keyword evidence="1" id="KW-0732">Signal</keyword>
<accession>A0A914DXR4</accession>
<feature type="signal peptide" evidence="1">
    <location>
        <begin position="1"/>
        <end position="18"/>
    </location>
</feature>
<proteinExistence type="predicted"/>
<evidence type="ECO:0000256" key="1">
    <source>
        <dbReference type="SAM" id="SignalP"/>
    </source>
</evidence>
<evidence type="ECO:0000313" key="3">
    <source>
        <dbReference type="WBParaSite" id="ACRNAN_scaffold4235.g20998.t1"/>
    </source>
</evidence>
<protein>
    <submittedName>
        <fullName evidence="3">Uncharacterized protein</fullName>
    </submittedName>
</protein>
<dbReference type="WBParaSite" id="ACRNAN_scaffold4235.g20998.t1">
    <property type="protein sequence ID" value="ACRNAN_scaffold4235.g20998.t1"/>
    <property type="gene ID" value="ACRNAN_scaffold4235.g20998"/>
</dbReference>
<organism evidence="2 3">
    <name type="scientific">Acrobeloides nanus</name>
    <dbReference type="NCBI Taxonomy" id="290746"/>
    <lineage>
        <taxon>Eukaryota</taxon>
        <taxon>Metazoa</taxon>
        <taxon>Ecdysozoa</taxon>
        <taxon>Nematoda</taxon>
        <taxon>Chromadorea</taxon>
        <taxon>Rhabditida</taxon>
        <taxon>Tylenchina</taxon>
        <taxon>Cephalobomorpha</taxon>
        <taxon>Cephaloboidea</taxon>
        <taxon>Cephalobidae</taxon>
        <taxon>Acrobeloides</taxon>
    </lineage>
</organism>
<sequence>MKFQVIFLILYFLFLTQAYPINKDGNSIQIRKPRMDTWGNPWSIGLFDVGINYFGTNNAKCPNIFVCLY</sequence>
<feature type="chain" id="PRO_5037734058" evidence="1">
    <location>
        <begin position="19"/>
        <end position="69"/>
    </location>
</feature>
<evidence type="ECO:0000313" key="2">
    <source>
        <dbReference type="Proteomes" id="UP000887540"/>
    </source>
</evidence>
<reference evidence="3" key="1">
    <citation type="submission" date="2022-11" db="UniProtKB">
        <authorList>
            <consortium name="WormBaseParasite"/>
        </authorList>
    </citation>
    <scope>IDENTIFICATION</scope>
</reference>